<reference evidence="3" key="1">
    <citation type="journal article" date="2021" name="Nat. Commun.">
        <title>Genetic determinants of endophytism in the Arabidopsis root mycobiome.</title>
        <authorList>
            <person name="Mesny F."/>
            <person name="Miyauchi S."/>
            <person name="Thiergart T."/>
            <person name="Pickel B."/>
            <person name="Atanasova L."/>
            <person name="Karlsson M."/>
            <person name="Huettel B."/>
            <person name="Barry K.W."/>
            <person name="Haridas S."/>
            <person name="Chen C."/>
            <person name="Bauer D."/>
            <person name="Andreopoulos W."/>
            <person name="Pangilinan J."/>
            <person name="LaButti K."/>
            <person name="Riley R."/>
            <person name="Lipzen A."/>
            <person name="Clum A."/>
            <person name="Drula E."/>
            <person name="Henrissat B."/>
            <person name="Kohler A."/>
            <person name="Grigoriev I.V."/>
            <person name="Martin F.M."/>
            <person name="Hacquard S."/>
        </authorList>
    </citation>
    <scope>NUCLEOTIDE SEQUENCE</scope>
    <source>
        <strain evidence="3">MPI-CAGE-CH-0230</strain>
    </source>
</reference>
<dbReference type="InterPro" id="IPR013320">
    <property type="entry name" value="ConA-like_dom_sf"/>
</dbReference>
<dbReference type="EMBL" id="JAGTJQ010000002">
    <property type="protein sequence ID" value="KAH7037976.1"/>
    <property type="molecule type" value="Genomic_DNA"/>
</dbReference>
<dbReference type="PANTHER" id="PTHR38121:SF4">
    <property type="entry name" value="GH16 DOMAIN-CONTAINING PROTEIN-RELATED"/>
    <property type="match status" value="1"/>
</dbReference>
<sequence length="391" mass="43096">MAVKPVLRAGIALLHASLVYADVTYHQVSDDKCNCYLTNGTDASYYSSHKFYDFRSLSQYAGIPRPITSAQDNADADVTSDFFKSDVFTNAWEIQNWNNSARLNSGEVDASILFVNSPNNIYIEKNADPEPASQTYMTMRTARFKNFQAGAEIGSKSFDYHYLSIRMFARTVGSPGAITAMFTYKGAEDITAVQESDLEIRTRDPPRFVQYSNQPAYTPGGGDIPQSTRNVTLPRGLTYRDWAVWRLDWTPTTTTHFVNGEQVASIAFQNPRDPLQVFFNSWSDGGSWSGVMDVGEQAFLQIQWIELVFNESLVNATEGGSPGGSNGKQTLTERAMAGDMQCANVCSIDESPTIGVAVLIKSSAVSLKHVSLQKTAWALFSAVIAVVMVHI</sequence>
<feature type="signal peptide" evidence="1">
    <location>
        <begin position="1"/>
        <end position="21"/>
    </location>
</feature>
<dbReference type="AlphaFoldDB" id="A0A9P9BUT7"/>
<keyword evidence="1" id="KW-0732">Signal</keyword>
<evidence type="ECO:0000259" key="2">
    <source>
        <dbReference type="PROSITE" id="PS51762"/>
    </source>
</evidence>
<organism evidence="3 4">
    <name type="scientific">Microdochium trichocladiopsis</name>
    <dbReference type="NCBI Taxonomy" id="1682393"/>
    <lineage>
        <taxon>Eukaryota</taxon>
        <taxon>Fungi</taxon>
        <taxon>Dikarya</taxon>
        <taxon>Ascomycota</taxon>
        <taxon>Pezizomycotina</taxon>
        <taxon>Sordariomycetes</taxon>
        <taxon>Xylariomycetidae</taxon>
        <taxon>Xylariales</taxon>
        <taxon>Microdochiaceae</taxon>
        <taxon>Microdochium</taxon>
    </lineage>
</organism>
<evidence type="ECO:0000313" key="4">
    <source>
        <dbReference type="Proteomes" id="UP000756346"/>
    </source>
</evidence>
<gene>
    <name evidence="3" type="ORF">B0I36DRAFT_315206</name>
</gene>
<dbReference type="PANTHER" id="PTHR38121">
    <property type="entry name" value="GH16 DOMAIN-CONTAINING PROTEIN"/>
    <property type="match status" value="1"/>
</dbReference>
<evidence type="ECO:0000256" key="1">
    <source>
        <dbReference type="SAM" id="SignalP"/>
    </source>
</evidence>
<dbReference type="Pfam" id="PF00722">
    <property type="entry name" value="Glyco_hydro_16"/>
    <property type="match status" value="1"/>
</dbReference>
<dbReference type="PROSITE" id="PS51762">
    <property type="entry name" value="GH16_2"/>
    <property type="match status" value="1"/>
</dbReference>
<dbReference type="Proteomes" id="UP000756346">
    <property type="component" value="Unassembled WGS sequence"/>
</dbReference>
<evidence type="ECO:0000313" key="3">
    <source>
        <dbReference type="EMBL" id="KAH7037976.1"/>
    </source>
</evidence>
<dbReference type="CDD" id="cd00413">
    <property type="entry name" value="Glyco_hydrolase_16"/>
    <property type="match status" value="1"/>
</dbReference>
<keyword evidence="3" id="KW-0378">Hydrolase</keyword>
<accession>A0A9P9BUT7</accession>
<dbReference type="GO" id="GO:0004553">
    <property type="term" value="F:hydrolase activity, hydrolyzing O-glycosyl compounds"/>
    <property type="evidence" value="ECO:0007669"/>
    <property type="project" value="InterPro"/>
</dbReference>
<dbReference type="OrthoDB" id="4388755at2759"/>
<dbReference type="RefSeq" id="XP_046017097.1">
    <property type="nucleotide sequence ID" value="XM_046152858.1"/>
</dbReference>
<dbReference type="InterPro" id="IPR000757">
    <property type="entry name" value="Beta-glucanase-like"/>
</dbReference>
<feature type="chain" id="PRO_5040488899" evidence="1">
    <location>
        <begin position="22"/>
        <end position="391"/>
    </location>
</feature>
<feature type="domain" description="GH16" evidence="2">
    <location>
        <begin position="58"/>
        <end position="313"/>
    </location>
</feature>
<keyword evidence="4" id="KW-1185">Reference proteome</keyword>
<dbReference type="GeneID" id="70182404"/>
<protein>
    <submittedName>
        <fullName evidence="3">Hydrolase-like protein</fullName>
    </submittedName>
</protein>
<dbReference type="GO" id="GO:0005975">
    <property type="term" value="P:carbohydrate metabolic process"/>
    <property type="evidence" value="ECO:0007669"/>
    <property type="project" value="InterPro"/>
</dbReference>
<name>A0A9P9BUT7_9PEZI</name>
<dbReference type="SUPFAM" id="SSF49899">
    <property type="entry name" value="Concanavalin A-like lectins/glucanases"/>
    <property type="match status" value="1"/>
</dbReference>
<dbReference type="Gene3D" id="2.60.120.200">
    <property type="match status" value="1"/>
</dbReference>
<comment type="caution">
    <text evidence="3">The sequence shown here is derived from an EMBL/GenBank/DDBJ whole genome shotgun (WGS) entry which is preliminary data.</text>
</comment>
<proteinExistence type="predicted"/>